<keyword evidence="3" id="KW-1185">Reference proteome</keyword>
<accession>A0ABQ9I6U5</accession>
<protein>
    <recommendedName>
        <fullName evidence="4">DUF4371 domain-containing protein</fullName>
    </recommendedName>
</protein>
<dbReference type="Proteomes" id="UP001159363">
    <property type="component" value="Chromosome 2"/>
</dbReference>
<name>A0ABQ9I6U5_9NEOP</name>
<organism evidence="2 3">
    <name type="scientific">Dryococelus australis</name>
    <dbReference type="NCBI Taxonomy" id="614101"/>
    <lineage>
        <taxon>Eukaryota</taxon>
        <taxon>Metazoa</taxon>
        <taxon>Ecdysozoa</taxon>
        <taxon>Arthropoda</taxon>
        <taxon>Hexapoda</taxon>
        <taxon>Insecta</taxon>
        <taxon>Pterygota</taxon>
        <taxon>Neoptera</taxon>
        <taxon>Polyneoptera</taxon>
        <taxon>Phasmatodea</taxon>
        <taxon>Verophasmatodea</taxon>
        <taxon>Anareolatae</taxon>
        <taxon>Phasmatidae</taxon>
        <taxon>Eurycanthinae</taxon>
        <taxon>Dryococelus</taxon>
    </lineage>
</organism>
<comment type="caution">
    <text evidence="2">The sequence shown here is derived from an EMBL/GenBank/DDBJ whole genome shotgun (WGS) entry which is preliminary data.</text>
</comment>
<reference evidence="2 3" key="1">
    <citation type="submission" date="2023-02" db="EMBL/GenBank/DDBJ databases">
        <title>LHISI_Scaffold_Assembly.</title>
        <authorList>
            <person name="Stuart O.P."/>
            <person name="Cleave R."/>
            <person name="Magrath M.J.L."/>
            <person name="Mikheyev A.S."/>
        </authorList>
    </citation>
    <scope>NUCLEOTIDE SEQUENCE [LARGE SCALE GENOMIC DNA]</scope>
    <source>
        <strain evidence="2">Daus_M_001</strain>
        <tissue evidence="2">Leg muscle</tissue>
    </source>
</reference>
<dbReference type="PANTHER" id="PTHR46880">
    <property type="entry name" value="RAS-ASSOCIATING DOMAIN-CONTAINING PROTEIN"/>
    <property type="match status" value="1"/>
</dbReference>
<feature type="non-terminal residue" evidence="2">
    <location>
        <position position="507"/>
    </location>
</feature>
<evidence type="ECO:0000256" key="1">
    <source>
        <dbReference type="SAM" id="MobiDB-lite"/>
    </source>
</evidence>
<proteinExistence type="predicted"/>
<evidence type="ECO:0008006" key="4">
    <source>
        <dbReference type="Google" id="ProtNLM"/>
    </source>
</evidence>
<evidence type="ECO:0000313" key="2">
    <source>
        <dbReference type="EMBL" id="KAJ8892355.1"/>
    </source>
</evidence>
<feature type="region of interest" description="Disordered" evidence="1">
    <location>
        <begin position="488"/>
        <end position="507"/>
    </location>
</feature>
<evidence type="ECO:0000313" key="3">
    <source>
        <dbReference type="Proteomes" id="UP001159363"/>
    </source>
</evidence>
<dbReference type="PANTHER" id="PTHR46880:SF8">
    <property type="entry name" value="E3 SUMO-PROTEIN LIGASE KIAA1586"/>
    <property type="match status" value="1"/>
</dbReference>
<sequence>MTKENVPYSLQGRKKNRSFYNFEDEINLQELNGTDMGRILHSTNACINIVNHIGKEMRKVLEKEILDSKSRMSIIIDESNSEPLNLFIDLIKLECVTAKGIFSSLMSHLKSLGFTEEFLSEHFISLTCDGAAVMFGSRSGVATLFKEKCHPIVVWHCASHRLELSINDAIKEVDDLNLSWTNYTPYTTHLQKNARELKKLTFCPQDGLLPATNTVAAVQQNNEAIVLHFEEAKEDRTRDKKDCVMYEGLLRKISSVMCILDLELMCDSLQELSKASLYLQERNIDLYKAHFKFKDLVEVFEKRKTCPGSAYRKSLEAAENLKFCGGVLHKKGRIDEPPISPSAFYESLKNLIQKQLLCNSDVEMARCATVLDFRTWPTDAKENILFGEEEICELSKRFQLNERELISTFREFVKSPDEMPEKQHLKNTLHITPVSSSECEQGFTQMNVIVTPDRAALLIETIKNIIFEPSKYVKKWLLRRCHSAIDTNSKSKTKDEEENGGIAQIWK</sequence>
<dbReference type="EMBL" id="JARBHB010000002">
    <property type="protein sequence ID" value="KAJ8892355.1"/>
    <property type="molecule type" value="Genomic_DNA"/>
</dbReference>
<gene>
    <name evidence="2" type="ORF">PR048_004935</name>
</gene>